<protein>
    <recommendedName>
        <fullName evidence="9">Gap junction protein</fullName>
    </recommendedName>
</protein>
<keyword evidence="5 9" id="KW-0303">Gap junction</keyword>
<feature type="transmembrane region" description="Helical" evidence="11">
    <location>
        <begin position="220"/>
        <end position="239"/>
    </location>
</feature>
<comment type="caution">
    <text evidence="14">The sequence shown here is derived from an EMBL/GenBank/DDBJ whole genome shotgun (WGS) entry which is preliminary data.</text>
</comment>
<evidence type="ECO:0000256" key="6">
    <source>
        <dbReference type="ARBA" id="ARBA00022949"/>
    </source>
</evidence>
<keyword evidence="3" id="KW-1003">Cell membrane</keyword>
<dbReference type="Gene3D" id="1.20.1440.80">
    <property type="entry name" value="Gap junction channel protein cysteine-rich domain"/>
    <property type="match status" value="1"/>
</dbReference>
<feature type="transmembrane region" description="Helical" evidence="11">
    <location>
        <begin position="167"/>
        <end position="188"/>
    </location>
</feature>
<comment type="subcellular location">
    <subcellularLocation>
        <location evidence="1">Cell junction</location>
        <location evidence="1">Gap junction</location>
    </subcellularLocation>
    <subcellularLocation>
        <location evidence="2 9">Cell membrane</location>
        <topology evidence="2 9">Multi-pass membrane protein</topology>
    </subcellularLocation>
</comment>
<keyword evidence="7 11" id="KW-1133">Transmembrane helix</keyword>
<comment type="function">
    <text evidence="9">One gap junction consists of a cluster of closely packed pairs of transmembrane channels, the connexons, through which materials of low MW diffuse from one cell to a neighboring cell.</text>
</comment>
<dbReference type="GO" id="GO:0007267">
    <property type="term" value="P:cell-cell signaling"/>
    <property type="evidence" value="ECO:0007669"/>
    <property type="project" value="TreeGrafter"/>
</dbReference>
<keyword evidence="8 11" id="KW-0472">Membrane</keyword>
<evidence type="ECO:0000256" key="8">
    <source>
        <dbReference type="ARBA" id="ARBA00023136"/>
    </source>
</evidence>
<feature type="transmembrane region" description="Helical" evidence="11">
    <location>
        <begin position="271"/>
        <end position="295"/>
    </location>
</feature>
<dbReference type="PROSITE" id="PS00408">
    <property type="entry name" value="CONNEXINS_2"/>
    <property type="match status" value="1"/>
</dbReference>
<gene>
    <name evidence="14" type="ORF">Z043_114697</name>
</gene>
<dbReference type="InterPro" id="IPR017990">
    <property type="entry name" value="Connexin_CS"/>
</dbReference>
<dbReference type="Proteomes" id="UP000034805">
    <property type="component" value="Unassembled WGS sequence"/>
</dbReference>
<dbReference type="SMART" id="SM00037">
    <property type="entry name" value="CNX"/>
    <property type="match status" value="1"/>
</dbReference>
<keyword evidence="4 9" id="KW-0812">Transmembrane</keyword>
<evidence type="ECO:0000256" key="10">
    <source>
        <dbReference type="SAM" id="MobiDB-lite"/>
    </source>
</evidence>
<dbReference type="PROSITE" id="PS00407">
    <property type="entry name" value="CONNEXINS_1"/>
    <property type="match status" value="1"/>
</dbReference>
<dbReference type="Pfam" id="PF00029">
    <property type="entry name" value="Connexin"/>
    <property type="match status" value="1"/>
</dbReference>
<sequence>MSTSNLSKVSLRRGLTTLLDSSKGWLSRGVVGLTHTRVRTPRSEGSRFQGVPCQESARIHRSPSFPIDQQLLFCMTGSLSEYLIPIDLHYFYGMRLSSMAGNMLPVCISPPVAIHTIYFASTVIVTRCCTGFVQAKSCSTLVADMNWSNLWSLISGVNQYSTVLGRVWFSLVFVFRLLVLVVAAQPVWSDESGQFTCNTGQPGCQNVCYDKLFPVSPVRLWALQLVAVICPSLLVVAHVKYREEKNAKLAKAKKGARMYYRQPGKKRRGLWCTYLLSLIMKSAFDLTFLYALYYIYNFNIPVIYKCSLDPCPNTVDCFISRPTEKKIFMIFMAASSAACILLCLCEISYLLCRCITKWRDILGMPREWNDPTATAKALQQNGTAKEVTDGTAKEVTQSREIQQ</sequence>
<feature type="transmembrane region" description="Helical" evidence="11">
    <location>
        <begin position="327"/>
        <end position="352"/>
    </location>
</feature>
<evidence type="ECO:0000256" key="1">
    <source>
        <dbReference type="ARBA" id="ARBA00004610"/>
    </source>
</evidence>
<evidence type="ECO:0000256" key="4">
    <source>
        <dbReference type="ARBA" id="ARBA00022692"/>
    </source>
</evidence>
<dbReference type="InterPro" id="IPR019570">
    <property type="entry name" value="Connexin_CCC"/>
</dbReference>
<reference evidence="14 15" key="1">
    <citation type="submission" date="2015-08" db="EMBL/GenBank/DDBJ databases">
        <title>The genome of the Asian arowana (Scleropages formosus).</title>
        <authorList>
            <person name="Tan M.H."/>
            <person name="Gan H.M."/>
            <person name="Croft L.J."/>
            <person name="Austin C.M."/>
        </authorList>
    </citation>
    <scope>NUCLEOTIDE SEQUENCE [LARGE SCALE GENOMIC DNA]</scope>
    <source>
        <strain evidence="14">Aro1</strain>
    </source>
</reference>
<dbReference type="AlphaFoldDB" id="A0A0P7U9H7"/>
<comment type="subunit">
    <text evidence="9">A connexon is composed of a hexamer of connexins.</text>
</comment>
<evidence type="ECO:0000256" key="5">
    <source>
        <dbReference type="ARBA" id="ARBA00022868"/>
    </source>
</evidence>
<dbReference type="PANTHER" id="PTHR11984">
    <property type="entry name" value="CONNEXIN"/>
    <property type="match status" value="1"/>
</dbReference>
<feature type="compositionally biased region" description="Polar residues" evidence="10">
    <location>
        <begin position="394"/>
        <end position="403"/>
    </location>
</feature>
<feature type="domain" description="Connexin cysteine-rich" evidence="13">
    <location>
        <begin position="284"/>
        <end position="350"/>
    </location>
</feature>
<evidence type="ECO:0000256" key="3">
    <source>
        <dbReference type="ARBA" id="ARBA00022475"/>
    </source>
</evidence>
<evidence type="ECO:0000256" key="2">
    <source>
        <dbReference type="ARBA" id="ARBA00004651"/>
    </source>
</evidence>
<dbReference type="GO" id="GO:0005243">
    <property type="term" value="F:gap junction channel activity"/>
    <property type="evidence" value="ECO:0007669"/>
    <property type="project" value="TreeGrafter"/>
</dbReference>
<feature type="domain" description="Connexin N-terminal" evidence="12">
    <location>
        <begin position="186"/>
        <end position="219"/>
    </location>
</feature>
<name>A0A0P7U9H7_SCLFO</name>
<evidence type="ECO:0000256" key="11">
    <source>
        <dbReference type="SAM" id="Phobius"/>
    </source>
</evidence>
<dbReference type="SMART" id="SM01089">
    <property type="entry name" value="Connexin_CCC"/>
    <property type="match status" value="1"/>
</dbReference>
<dbReference type="InterPro" id="IPR013092">
    <property type="entry name" value="Connexin_N"/>
</dbReference>
<evidence type="ECO:0000313" key="14">
    <source>
        <dbReference type="EMBL" id="KPP66770.1"/>
    </source>
</evidence>
<accession>A0A0P7U9H7</accession>
<evidence type="ECO:0000256" key="7">
    <source>
        <dbReference type="ARBA" id="ARBA00022989"/>
    </source>
</evidence>
<feature type="region of interest" description="Disordered" evidence="10">
    <location>
        <begin position="379"/>
        <end position="403"/>
    </location>
</feature>
<evidence type="ECO:0000259" key="13">
    <source>
        <dbReference type="SMART" id="SM01089"/>
    </source>
</evidence>
<dbReference type="PRINTS" id="PR00206">
    <property type="entry name" value="CONNEXIN"/>
</dbReference>
<dbReference type="InterPro" id="IPR038359">
    <property type="entry name" value="Connexin_N_sf"/>
</dbReference>
<organism evidence="14 15">
    <name type="scientific">Scleropages formosus</name>
    <name type="common">Asian bonytongue</name>
    <name type="synonym">Osteoglossum formosum</name>
    <dbReference type="NCBI Taxonomy" id="113540"/>
    <lineage>
        <taxon>Eukaryota</taxon>
        <taxon>Metazoa</taxon>
        <taxon>Chordata</taxon>
        <taxon>Craniata</taxon>
        <taxon>Vertebrata</taxon>
        <taxon>Euteleostomi</taxon>
        <taxon>Actinopterygii</taxon>
        <taxon>Neopterygii</taxon>
        <taxon>Teleostei</taxon>
        <taxon>Osteoglossocephala</taxon>
        <taxon>Osteoglossomorpha</taxon>
        <taxon>Osteoglossiformes</taxon>
        <taxon>Osteoglossidae</taxon>
        <taxon>Scleropages</taxon>
    </lineage>
</organism>
<dbReference type="PANTHER" id="PTHR11984:SF118">
    <property type="entry name" value="GAP JUNCTION PROTEIN"/>
    <property type="match status" value="1"/>
</dbReference>
<dbReference type="GO" id="GO:0005922">
    <property type="term" value="C:connexin complex"/>
    <property type="evidence" value="ECO:0007669"/>
    <property type="project" value="InterPro"/>
</dbReference>
<evidence type="ECO:0000256" key="9">
    <source>
        <dbReference type="RuleBase" id="RU000630"/>
    </source>
</evidence>
<dbReference type="EMBL" id="JARO02005448">
    <property type="protein sequence ID" value="KPP66770.1"/>
    <property type="molecule type" value="Genomic_DNA"/>
</dbReference>
<evidence type="ECO:0000259" key="12">
    <source>
        <dbReference type="SMART" id="SM00037"/>
    </source>
</evidence>
<dbReference type="InterPro" id="IPR000500">
    <property type="entry name" value="Connexin"/>
</dbReference>
<keyword evidence="6" id="KW-0965">Cell junction</keyword>
<proteinExistence type="inferred from homology"/>
<comment type="similarity">
    <text evidence="9">Belongs to the connexin family.</text>
</comment>
<evidence type="ECO:0000313" key="15">
    <source>
        <dbReference type="Proteomes" id="UP000034805"/>
    </source>
</evidence>